<keyword evidence="2" id="KW-0597">Phosphoprotein</keyword>
<dbReference type="FunFam" id="3.30.70.330:FF:000397">
    <property type="entry name" value="RNA binding protein Nrd1"/>
    <property type="match status" value="1"/>
</dbReference>
<dbReference type="InterPro" id="IPR051485">
    <property type="entry name" value="SR-CTD_assoc_factor"/>
</dbReference>
<feature type="region of interest" description="Disordered" evidence="6">
    <location>
        <begin position="598"/>
        <end position="734"/>
    </location>
</feature>
<evidence type="ECO:0000256" key="2">
    <source>
        <dbReference type="ARBA" id="ARBA00022553"/>
    </source>
</evidence>
<feature type="compositionally biased region" description="Basic and acidic residues" evidence="6">
    <location>
        <begin position="391"/>
        <end position="409"/>
    </location>
</feature>
<dbReference type="InterPro" id="IPR006569">
    <property type="entry name" value="CID_dom"/>
</dbReference>
<keyword evidence="10" id="KW-1185">Reference proteome</keyword>
<keyword evidence="3 5" id="KW-0694">RNA-binding</keyword>
<dbReference type="SMART" id="SM00582">
    <property type="entry name" value="RPR"/>
    <property type="match status" value="1"/>
</dbReference>
<feature type="compositionally biased region" description="Basic and acidic residues" evidence="6">
    <location>
        <begin position="669"/>
        <end position="695"/>
    </location>
</feature>
<protein>
    <recommendedName>
        <fullName evidence="11">RNA binding protein Nrd1</fullName>
    </recommendedName>
</protein>
<dbReference type="SUPFAM" id="SSF48464">
    <property type="entry name" value="ENTH/VHS domain"/>
    <property type="match status" value="1"/>
</dbReference>
<dbReference type="GO" id="GO:0006369">
    <property type="term" value="P:termination of RNA polymerase II transcription"/>
    <property type="evidence" value="ECO:0007669"/>
    <property type="project" value="UniProtKB-ARBA"/>
</dbReference>
<dbReference type="GO" id="GO:0003723">
    <property type="term" value="F:RNA binding"/>
    <property type="evidence" value="ECO:0007669"/>
    <property type="project" value="UniProtKB-UniRule"/>
</dbReference>
<dbReference type="InterPro" id="IPR000504">
    <property type="entry name" value="RRM_dom"/>
</dbReference>
<dbReference type="GO" id="GO:0032991">
    <property type="term" value="C:protein-containing complex"/>
    <property type="evidence" value="ECO:0007669"/>
    <property type="project" value="UniProtKB-ARBA"/>
</dbReference>
<keyword evidence="4" id="KW-0539">Nucleus</keyword>
<proteinExistence type="predicted"/>
<dbReference type="AlphaFoldDB" id="A0AAN7CUP4"/>
<evidence type="ECO:0000256" key="5">
    <source>
        <dbReference type="PROSITE-ProRule" id="PRU00176"/>
    </source>
</evidence>
<reference evidence="9" key="2">
    <citation type="submission" date="2023-05" db="EMBL/GenBank/DDBJ databases">
        <authorList>
            <consortium name="Lawrence Berkeley National Laboratory"/>
            <person name="Steindorff A."/>
            <person name="Hensen N."/>
            <person name="Bonometti L."/>
            <person name="Westerberg I."/>
            <person name="Brannstrom I.O."/>
            <person name="Guillou S."/>
            <person name="Cros-Aarteil S."/>
            <person name="Calhoun S."/>
            <person name="Haridas S."/>
            <person name="Kuo A."/>
            <person name="Mondo S."/>
            <person name="Pangilinan J."/>
            <person name="Riley R."/>
            <person name="Labutti K."/>
            <person name="Andreopoulos B."/>
            <person name="Lipzen A."/>
            <person name="Chen C."/>
            <person name="Yanf M."/>
            <person name="Daum C."/>
            <person name="Ng V."/>
            <person name="Clum A."/>
            <person name="Ohm R."/>
            <person name="Martin F."/>
            <person name="Silar P."/>
            <person name="Natvig D."/>
            <person name="Lalanne C."/>
            <person name="Gautier V."/>
            <person name="Ament-Velasquez S.L."/>
            <person name="Kruys A."/>
            <person name="Hutchinson M.I."/>
            <person name="Powell A.J."/>
            <person name="Barry K."/>
            <person name="Miller A.N."/>
            <person name="Grigoriev I.V."/>
            <person name="Debuchy R."/>
            <person name="Gladieux P."/>
            <person name="Thoren M.H."/>
            <person name="Johannesson H."/>
        </authorList>
    </citation>
    <scope>NUCLEOTIDE SEQUENCE</scope>
    <source>
        <strain evidence="9">CBS 359.72</strain>
    </source>
</reference>
<evidence type="ECO:0008006" key="11">
    <source>
        <dbReference type="Google" id="ProtNLM"/>
    </source>
</evidence>
<reference evidence="9" key="1">
    <citation type="journal article" date="2023" name="Mol. Phylogenet. Evol.">
        <title>Genome-scale phylogeny and comparative genomics of the fungal order Sordariales.</title>
        <authorList>
            <person name="Hensen N."/>
            <person name="Bonometti L."/>
            <person name="Westerberg I."/>
            <person name="Brannstrom I.O."/>
            <person name="Guillou S."/>
            <person name="Cros-Aarteil S."/>
            <person name="Calhoun S."/>
            <person name="Haridas S."/>
            <person name="Kuo A."/>
            <person name="Mondo S."/>
            <person name="Pangilinan J."/>
            <person name="Riley R."/>
            <person name="LaButti K."/>
            <person name="Andreopoulos B."/>
            <person name="Lipzen A."/>
            <person name="Chen C."/>
            <person name="Yan M."/>
            <person name="Daum C."/>
            <person name="Ng V."/>
            <person name="Clum A."/>
            <person name="Steindorff A."/>
            <person name="Ohm R.A."/>
            <person name="Martin F."/>
            <person name="Silar P."/>
            <person name="Natvig D.O."/>
            <person name="Lalanne C."/>
            <person name="Gautier V."/>
            <person name="Ament-Velasquez S.L."/>
            <person name="Kruys A."/>
            <person name="Hutchinson M.I."/>
            <person name="Powell A.J."/>
            <person name="Barry K."/>
            <person name="Miller A.N."/>
            <person name="Grigoriev I.V."/>
            <person name="Debuchy R."/>
            <person name="Gladieux P."/>
            <person name="Hiltunen Thoren M."/>
            <person name="Johannesson H."/>
        </authorList>
    </citation>
    <scope>NUCLEOTIDE SEQUENCE</scope>
    <source>
        <strain evidence="9">CBS 359.72</strain>
    </source>
</reference>
<comment type="subcellular location">
    <subcellularLocation>
        <location evidence="1">Nucleus</location>
    </subcellularLocation>
</comment>
<evidence type="ECO:0000259" key="8">
    <source>
        <dbReference type="PROSITE" id="PS51391"/>
    </source>
</evidence>
<evidence type="ECO:0000256" key="6">
    <source>
        <dbReference type="SAM" id="MobiDB-lite"/>
    </source>
</evidence>
<dbReference type="Gene3D" id="3.30.70.330">
    <property type="match status" value="1"/>
</dbReference>
<evidence type="ECO:0000256" key="1">
    <source>
        <dbReference type="ARBA" id="ARBA00004123"/>
    </source>
</evidence>
<dbReference type="InterPro" id="IPR035979">
    <property type="entry name" value="RBD_domain_sf"/>
</dbReference>
<accession>A0AAN7CUP4</accession>
<dbReference type="SUPFAM" id="SSF54928">
    <property type="entry name" value="RNA-binding domain, RBD"/>
    <property type="match status" value="1"/>
</dbReference>
<name>A0AAN7CUP4_9PEZI</name>
<dbReference type="GO" id="GO:0010629">
    <property type="term" value="P:negative regulation of gene expression"/>
    <property type="evidence" value="ECO:0007669"/>
    <property type="project" value="UniProtKB-ARBA"/>
</dbReference>
<feature type="compositionally biased region" description="Pro residues" evidence="6">
    <location>
        <begin position="344"/>
        <end position="356"/>
    </location>
</feature>
<evidence type="ECO:0000259" key="7">
    <source>
        <dbReference type="PROSITE" id="PS50102"/>
    </source>
</evidence>
<dbReference type="SMART" id="SM00360">
    <property type="entry name" value="RRM"/>
    <property type="match status" value="1"/>
</dbReference>
<feature type="region of interest" description="Disordered" evidence="6">
    <location>
        <begin position="153"/>
        <end position="190"/>
    </location>
</feature>
<feature type="domain" description="RRM" evidence="7">
    <location>
        <begin position="470"/>
        <end position="540"/>
    </location>
</feature>
<feature type="domain" description="CID" evidence="8">
    <location>
        <begin position="1"/>
        <end position="155"/>
    </location>
</feature>
<evidence type="ECO:0000256" key="3">
    <source>
        <dbReference type="ARBA" id="ARBA00022884"/>
    </source>
</evidence>
<dbReference type="InterPro" id="IPR012677">
    <property type="entry name" value="Nucleotide-bd_a/b_plait_sf"/>
</dbReference>
<gene>
    <name evidence="9" type="ORF">C7999DRAFT_40190</name>
</gene>
<dbReference type="GO" id="GO:0005634">
    <property type="term" value="C:nucleus"/>
    <property type="evidence" value="ECO:0007669"/>
    <property type="project" value="UniProtKB-SubCell"/>
</dbReference>
<dbReference type="GO" id="GO:0031126">
    <property type="term" value="P:sno(s)RNA 3'-end processing"/>
    <property type="evidence" value="ECO:0007669"/>
    <property type="project" value="UniProtKB-ARBA"/>
</dbReference>
<evidence type="ECO:0000256" key="4">
    <source>
        <dbReference type="ARBA" id="ARBA00023242"/>
    </source>
</evidence>
<dbReference type="Pfam" id="PF04818">
    <property type="entry name" value="CID"/>
    <property type="match status" value="1"/>
</dbReference>
<dbReference type="CDD" id="cd16984">
    <property type="entry name" value="CID_Nrd1_like"/>
    <property type="match status" value="1"/>
</dbReference>
<dbReference type="PROSITE" id="PS50102">
    <property type="entry name" value="RRM"/>
    <property type="match status" value="1"/>
</dbReference>
<comment type="caution">
    <text evidence="9">The sequence shown here is derived from an EMBL/GenBank/DDBJ whole genome shotgun (WGS) entry which is preliminary data.</text>
</comment>
<evidence type="ECO:0000313" key="10">
    <source>
        <dbReference type="Proteomes" id="UP001303647"/>
    </source>
</evidence>
<dbReference type="InterPro" id="IPR048892">
    <property type="entry name" value="Nrd1_Seb1_dom2"/>
</dbReference>
<dbReference type="Proteomes" id="UP001303647">
    <property type="component" value="Unassembled WGS sequence"/>
</dbReference>
<sequence length="734" mass="76882">MASTVVAELEAGLQGMLALKPPGVSGSRITNITALCVANVQYESVLIQKLFTHFKKTPGTHKLGVLYVVDSVTRKWLDQAKAQGQTPSLSAPDGTFAAGVHRVTELIPILMNDIIATAPEDQKEKIKKLVDIWEKGQTFPPSMVNSFKEKLNAPKPANQSTTPPGSPPPNLLAPLGSGNKPAAPPTNQAVPNSILDKLASIARQNASSAQSNPGLAATAPASTPVTAPVLSASGGPPNNGPIPPVNVPGLPYNNAFPPAPPAQAGPPTPPVAPAPAPPIAVPPPQNGASNPAAATVQLVAALAAQGIPLDKIAGVIQMMGQNSALPAPGAPPQMPQPTQTGYAAPPPIPGAVPGPAPWDARPEGARDRSSYRDGVRSPNRLRGRSRSRSPSRWDSRGSPRSRANERSFDYGRPGSPGRTDRDRRGHMPEYRQRSPHGRHGDGPAQEPPQQEKWVEYDNSLPSGCIKVFSRTLFVGGVTCSEHDLREIFNRFGTVQTCIVNKDKRHAFVKMYYRKDAERAKTAMEDMRGHEFQLRTRWGVGFGPRDCSDYQSGISVIPIHKLTEADRKWMLTAPYGGSGGRPIVSGMCVEEPDIEIGAGVSSKAISRRMQTDKGGNHGPKSSRRVEDEPPAGGFGGGHGYGGGPGPGPGGGGGGGNSAAGGPPGGRWRNKGGDKHHGGPAGRDQRRGGGYGDDRNAKGGNNDDPIVMDLPAGITMGPNGINFSSNFPFGAAASQP</sequence>
<feature type="region of interest" description="Disordered" evidence="6">
    <location>
        <begin position="326"/>
        <end position="449"/>
    </location>
</feature>
<dbReference type="Gene3D" id="1.25.40.90">
    <property type="match status" value="1"/>
</dbReference>
<feature type="compositionally biased region" description="Basic residues" evidence="6">
    <location>
        <begin position="379"/>
        <end position="389"/>
    </location>
</feature>
<feature type="compositionally biased region" description="Basic and acidic residues" evidence="6">
    <location>
        <begin position="360"/>
        <end position="375"/>
    </location>
</feature>
<evidence type="ECO:0000313" key="9">
    <source>
        <dbReference type="EMBL" id="KAK4248684.1"/>
    </source>
</evidence>
<dbReference type="InterPro" id="IPR008942">
    <property type="entry name" value="ENTH_VHS"/>
</dbReference>
<dbReference type="GO" id="GO:0031124">
    <property type="term" value="P:mRNA 3'-end processing"/>
    <property type="evidence" value="ECO:0007669"/>
    <property type="project" value="UniProtKB-ARBA"/>
</dbReference>
<feature type="region of interest" description="Disordered" evidence="6">
    <location>
        <begin position="227"/>
        <end position="246"/>
    </location>
</feature>
<dbReference type="Pfam" id="PF00076">
    <property type="entry name" value="RRM_1"/>
    <property type="match status" value="1"/>
</dbReference>
<dbReference type="PANTHER" id="PTHR23140:SF4">
    <property type="entry name" value="PROTEIN CBR-NRD-1"/>
    <property type="match status" value="1"/>
</dbReference>
<dbReference type="Pfam" id="PF21380">
    <property type="entry name" value="Nrd1-Seb1_dom2"/>
    <property type="match status" value="1"/>
</dbReference>
<dbReference type="PANTHER" id="PTHR23140">
    <property type="entry name" value="RNA PROCESSING PROTEIN LD23810P"/>
    <property type="match status" value="1"/>
</dbReference>
<dbReference type="FunFam" id="1.25.40.90:FF:000026">
    <property type="entry name" value="RNA binding protein Nrd1"/>
    <property type="match status" value="1"/>
</dbReference>
<dbReference type="PROSITE" id="PS51391">
    <property type="entry name" value="CID"/>
    <property type="match status" value="1"/>
</dbReference>
<dbReference type="PRINTS" id="PR01217">
    <property type="entry name" value="PRICHEXTENSN"/>
</dbReference>
<feature type="compositionally biased region" description="Gly residues" evidence="6">
    <location>
        <begin position="631"/>
        <end position="663"/>
    </location>
</feature>
<dbReference type="EMBL" id="MU857634">
    <property type="protein sequence ID" value="KAK4248684.1"/>
    <property type="molecule type" value="Genomic_DNA"/>
</dbReference>
<organism evidence="9 10">
    <name type="scientific">Corynascus novoguineensis</name>
    <dbReference type="NCBI Taxonomy" id="1126955"/>
    <lineage>
        <taxon>Eukaryota</taxon>
        <taxon>Fungi</taxon>
        <taxon>Dikarya</taxon>
        <taxon>Ascomycota</taxon>
        <taxon>Pezizomycotina</taxon>
        <taxon>Sordariomycetes</taxon>
        <taxon>Sordariomycetidae</taxon>
        <taxon>Sordariales</taxon>
        <taxon>Chaetomiaceae</taxon>
        <taxon>Corynascus</taxon>
    </lineage>
</organism>
<feature type="compositionally biased region" description="Basic and acidic residues" evidence="6">
    <location>
        <begin position="418"/>
        <end position="432"/>
    </location>
</feature>